<proteinExistence type="predicted"/>
<name>A0AAW0MZI0_9GOBI</name>
<keyword evidence="3" id="KW-1185">Reference proteome</keyword>
<sequence>MSNQASPRPGSAPDMVDGTSLVDLPQTSTELTLLVQRHWDQIQLLIRPQAKKVLAEMLLDIIEFLSTEVTASVNYKLRFDQTEPDKVYLPTKKQMISLISEVRRVLRSAKKQASPSSYSEGNLQEATTLQSSDEVSSPTSETKIDPDTNTNDHLSTQVTSKSECSDTETIRDQLEQTQKEEPEEFLWLFQDWKNLANEVANLGLASEHYSTNGVFLERDGYVSHDLMRPHLERCIVRVSPDCHGIHKVAHLIHNDLVQTYTRDWFTILASDPMHHINISAIFIKNLEKNVLREPEDEDQDILNKLDIGGQESFSENSPNRVHQNQNRWTWTLNCTWPMQLPYKPRPKLVKSFDLVLLGKQNNEPIPLHAASLRFASPQSASEVAVNPELTASAPVCPEELKKRMREKTRACIDR</sequence>
<feature type="compositionally biased region" description="Polar residues" evidence="1">
    <location>
        <begin position="111"/>
        <end position="162"/>
    </location>
</feature>
<dbReference type="AlphaFoldDB" id="A0AAW0MZI0"/>
<protein>
    <submittedName>
        <fullName evidence="2">Uncharacterized protein</fullName>
    </submittedName>
</protein>
<dbReference type="EMBL" id="JBBPFD010000019">
    <property type="protein sequence ID" value="KAK7886043.1"/>
    <property type="molecule type" value="Genomic_DNA"/>
</dbReference>
<accession>A0AAW0MZI0</accession>
<feature type="region of interest" description="Disordered" evidence="1">
    <location>
        <begin position="111"/>
        <end position="171"/>
    </location>
</feature>
<organism evidence="2 3">
    <name type="scientific">Mugilogobius chulae</name>
    <name type="common">yellowstripe goby</name>
    <dbReference type="NCBI Taxonomy" id="88201"/>
    <lineage>
        <taxon>Eukaryota</taxon>
        <taxon>Metazoa</taxon>
        <taxon>Chordata</taxon>
        <taxon>Craniata</taxon>
        <taxon>Vertebrata</taxon>
        <taxon>Euteleostomi</taxon>
        <taxon>Actinopterygii</taxon>
        <taxon>Neopterygii</taxon>
        <taxon>Teleostei</taxon>
        <taxon>Neoteleostei</taxon>
        <taxon>Acanthomorphata</taxon>
        <taxon>Gobiaria</taxon>
        <taxon>Gobiiformes</taxon>
        <taxon>Gobioidei</taxon>
        <taxon>Gobiidae</taxon>
        <taxon>Gobionellinae</taxon>
        <taxon>Mugilogobius</taxon>
    </lineage>
</organism>
<gene>
    <name evidence="2" type="ORF">WMY93_025664</name>
</gene>
<evidence type="ECO:0000256" key="1">
    <source>
        <dbReference type="SAM" id="MobiDB-lite"/>
    </source>
</evidence>
<dbReference type="Proteomes" id="UP001460270">
    <property type="component" value="Unassembled WGS sequence"/>
</dbReference>
<comment type="caution">
    <text evidence="2">The sequence shown here is derived from an EMBL/GenBank/DDBJ whole genome shotgun (WGS) entry which is preliminary data.</text>
</comment>
<evidence type="ECO:0000313" key="2">
    <source>
        <dbReference type="EMBL" id="KAK7886043.1"/>
    </source>
</evidence>
<reference evidence="3" key="1">
    <citation type="submission" date="2024-04" db="EMBL/GenBank/DDBJ databases">
        <title>Salinicola lusitanus LLJ914,a marine bacterium isolated from the Okinawa Trough.</title>
        <authorList>
            <person name="Li J."/>
        </authorList>
    </citation>
    <scope>NUCLEOTIDE SEQUENCE [LARGE SCALE GENOMIC DNA]</scope>
</reference>
<evidence type="ECO:0000313" key="3">
    <source>
        <dbReference type="Proteomes" id="UP001460270"/>
    </source>
</evidence>